<reference evidence="2 3" key="2">
    <citation type="submission" date="2019-05" db="EMBL/GenBank/DDBJ databases">
        <title>Glycomyces buryatensis sp. nov.</title>
        <authorList>
            <person name="Nikitina E."/>
        </authorList>
    </citation>
    <scope>NUCLEOTIDE SEQUENCE [LARGE SCALE GENOMIC DNA]</scope>
    <source>
        <strain evidence="2 3">18</strain>
    </source>
</reference>
<sequence>MTYDQPGISPDDQLRIPIAPLAAEWPRSSPLPPAESQQDVEHYLPDRMEQLRIPLSSPVETLESLVDEHLEPVASSETESVEEASAAVDINVEHNEGSVTGVANTFNTVRDLGVIELDEKAIRDRVKNDFVAPNGFGELLQDVAAATRSLMVLAADADHGRDLTAEALLCAREDLEFKGIGAMSKTDLTGDRLAWSPETAWLVDLTDADGFRADAGTYLRRLEALAPALVRQHSVLIAVVPRFEVPDDLVKTFSFVIDLHADALRLDRSALVCKRLDSHPPAVGNPSGWEAFTAAQRLLDDLPPAEAVRFAEVVREVSESWIRLTEPERAAHREKYRENPLFAKDAENPIGEDEWVVRQLVLEGFKSWDDVLTDWNTANEGDAELAAFQIAAAVLATEPVDEVIDESRLLRDPDYKESTELRPFEGRGARLLTKRAMARIVDDRVEFDLPGLDDAVLWYYWQDRRKERPQFVRWMVGCLSRRADRPEAAASLEKRIGDFAIQLASQHRDRSVLSSTIETLSADPATAKAAVRLLLRAAQHENVGREVRTEMLTWASSKSTELGLREAVATVCGDEAFMSAYPNHALVRIRHLVAHDDMAESEALLQACAMLTRDPKHANALISDLAKQIESPSKSIVDRNLRFFLETARVIDEEIGIPALQQHGLASPEHLHHTAKLWGSALRYRKPKDFGATIQLWLDGAVRTSGADDLTEMLRRSIIATEADWRTAPRNLIIAVDNWEEQTEADPVQAKRLAEQLTAMSDDFFNLDTKTDTRSNDAND</sequence>
<keyword evidence="3" id="KW-1185">Reference proteome</keyword>
<feature type="region of interest" description="Disordered" evidence="1">
    <location>
        <begin position="1"/>
        <end position="37"/>
    </location>
</feature>
<proteinExistence type="predicted"/>
<evidence type="ECO:0000313" key="2">
    <source>
        <dbReference type="EMBL" id="THV41170.1"/>
    </source>
</evidence>
<evidence type="ECO:0000256" key="1">
    <source>
        <dbReference type="SAM" id="MobiDB-lite"/>
    </source>
</evidence>
<dbReference type="OrthoDB" id="3908445at2"/>
<dbReference type="Proteomes" id="UP000308760">
    <property type="component" value="Unassembled WGS sequence"/>
</dbReference>
<organism evidence="2 3">
    <name type="scientific">Glycomyces buryatensis</name>
    <dbReference type="NCBI Taxonomy" id="2570927"/>
    <lineage>
        <taxon>Bacteria</taxon>
        <taxon>Bacillati</taxon>
        <taxon>Actinomycetota</taxon>
        <taxon>Actinomycetes</taxon>
        <taxon>Glycomycetales</taxon>
        <taxon>Glycomycetaceae</taxon>
        <taxon>Glycomyces</taxon>
    </lineage>
</organism>
<comment type="caution">
    <text evidence="2">The sequence shown here is derived from an EMBL/GenBank/DDBJ whole genome shotgun (WGS) entry which is preliminary data.</text>
</comment>
<evidence type="ECO:0000313" key="3">
    <source>
        <dbReference type="Proteomes" id="UP000308760"/>
    </source>
</evidence>
<dbReference type="RefSeq" id="WP_136534970.1">
    <property type="nucleotide sequence ID" value="NZ_STGY01000051.1"/>
</dbReference>
<protein>
    <submittedName>
        <fullName evidence="2">Uncharacterized protein</fullName>
    </submittedName>
</protein>
<gene>
    <name evidence="2" type="ORF">FAB82_13040</name>
</gene>
<accession>A0A4S8QA82</accession>
<reference evidence="3" key="1">
    <citation type="submission" date="2019-04" db="EMBL/GenBank/DDBJ databases">
        <title>Nocardioides xinjiangensis sp. nov.</title>
        <authorList>
            <person name="Liu S."/>
        </authorList>
    </citation>
    <scope>NUCLEOTIDE SEQUENCE [LARGE SCALE GENOMIC DNA]</scope>
    <source>
        <strain evidence="3">18</strain>
    </source>
</reference>
<dbReference type="AlphaFoldDB" id="A0A4S8QA82"/>
<dbReference type="EMBL" id="STGY01000051">
    <property type="protein sequence ID" value="THV41170.1"/>
    <property type="molecule type" value="Genomic_DNA"/>
</dbReference>
<name>A0A4S8QA82_9ACTN</name>